<dbReference type="EMBL" id="CP028920">
    <property type="protein sequence ID" value="AWB50860.1"/>
    <property type="molecule type" value="Genomic_DNA"/>
</dbReference>
<organism evidence="1 2">
    <name type="scientific">Paragemmobacter aquarius</name>
    <dbReference type="NCBI Taxonomy" id="2169400"/>
    <lineage>
        <taxon>Bacteria</taxon>
        <taxon>Pseudomonadati</taxon>
        <taxon>Pseudomonadota</taxon>
        <taxon>Alphaproteobacteria</taxon>
        <taxon>Rhodobacterales</taxon>
        <taxon>Paracoccaceae</taxon>
        <taxon>Paragemmobacter</taxon>
    </lineage>
</organism>
<gene>
    <name evidence="1" type="ORF">HYN69_20000</name>
</gene>
<reference evidence="1 2" key="1">
    <citation type="submission" date="2018-04" db="EMBL/GenBank/DDBJ databases">
        <title>Genome sequencing of Gemmobacter.</title>
        <authorList>
            <person name="Yi H."/>
            <person name="Baek M.-G."/>
        </authorList>
    </citation>
    <scope>NUCLEOTIDE SEQUENCE [LARGE SCALE GENOMIC DNA]</scope>
    <source>
        <strain evidence="1 2">HYN0069</strain>
        <plasmid evidence="2">Plasmid unnamed2</plasmid>
    </source>
</reference>
<dbReference type="AlphaFoldDB" id="A0A2S0USY1"/>
<name>A0A2S0USY1_9RHOB</name>
<dbReference type="InterPro" id="IPR014955">
    <property type="entry name" value="DUF1826"/>
</dbReference>
<sequence>MECEGGMTGALRKPRPRAVWVAASDHSEGLGRIHEPGVAAALWRRQRDPGFAAWIEGVSPDKLPRLRAQMAVTEVEAAVHAACDVTGLVLSQERQTLASDAAALARVFGAVMATTRVQVRLDVIQTNACHKFHCDRITARLLCAYRGHGTEYGPAAADGIVPRHNALAPFDAAIFRGTLWPGEDCGLLHRSPPIAGTGETRLLLVVDLPEDEEDCDCGLPHLLS</sequence>
<keyword evidence="2" id="KW-1185">Reference proteome</keyword>
<evidence type="ECO:0000313" key="1">
    <source>
        <dbReference type="EMBL" id="AWB50860.1"/>
    </source>
</evidence>
<dbReference type="Proteomes" id="UP000244496">
    <property type="component" value="Plasmid unnamed2"/>
</dbReference>
<evidence type="ECO:0000313" key="2">
    <source>
        <dbReference type="Proteomes" id="UP000244496"/>
    </source>
</evidence>
<protein>
    <submittedName>
        <fullName evidence="1">DUF1826 domain-containing protein</fullName>
    </submittedName>
</protein>
<keyword evidence="1" id="KW-0614">Plasmid</keyword>
<geneLocation type="plasmid" evidence="1">
    <name>unnamed2</name>
</geneLocation>
<proteinExistence type="predicted"/>
<accession>A0A2S0USY1</accession>
<dbReference type="Pfam" id="PF08856">
    <property type="entry name" value="DUF1826"/>
    <property type="match status" value="1"/>
</dbReference>
<dbReference type="KEGG" id="geh:HYN69_20000"/>